<keyword evidence="3" id="KW-1185">Reference proteome</keyword>
<evidence type="ECO:0000313" key="3">
    <source>
        <dbReference type="Proteomes" id="UP001341281"/>
    </source>
</evidence>
<organism evidence="2 3">
    <name type="scientific">Paspalum notatum var. saurae</name>
    <dbReference type="NCBI Taxonomy" id="547442"/>
    <lineage>
        <taxon>Eukaryota</taxon>
        <taxon>Viridiplantae</taxon>
        <taxon>Streptophyta</taxon>
        <taxon>Embryophyta</taxon>
        <taxon>Tracheophyta</taxon>
        <taxon>Spermatophyta</taxon>
        <taxon>Magnoliopsida</taxon>
        <taxon>Liliopsida</taxon>
        <taxon>Poales</taxon>
        <taxon>Poaceae</taxon>
        <taxon>PACMAD clade</taxon>
        <taxon>Panicoideae</taxon>
        <taxon>Andropogonodae</taxon>
        <taxon>Paspaleae</taxon>
        <taxon>Paspalinae</taxon>
        <taxon>Paspalum</taxon>
    </lineage>
</organism>
<name>A0AAQ3TKQ6_PASNO</name>
<evidence type="ECO:0000256" key="1">
    <source>
        <dbReference type="SAM" id="MobiDB-lite"/>
    </source>
</evidence>
<dbReference type="EMBL" id="CP144749">
    <property type="protein sequence ID" value="WVZ74851.1"/>
    <property type="molecule type" value="Genomic_DNA"/>
</dbReference>
<gene>
    <name evidence="2" type="ORF">U9M48_022976</name>
</gene>
<dbReference type="AlphaFoldDB" id="A0AAQ3TKQ6"/>
<sequence>MPLPPHLPASLPHAATRRQRADARGFLLSSHRSPPAPPSGQRTSDVTTELRVRAVVRRHGVHASRACPPGSTKRIVGYDATRCLFVLTTGALTHWLLLDVDTILSSP</sequence>
<evidence type="ECO:0000313" key="2">
    <source>
        <dbReference type="EMBL" id="WVZ74851.1"/>
    </source>
</evidence>
<dbReference type="Proteomes" id="UP001341281">
    <property type="component" value="Chromosome 05"/>
</dbReference>
<accession>A0AAQ3TKQ6</accession>
<reference evidence="2 3" key="1">
    <citation type="submission" date="2024-02" db="EMBL/GenBank/DDBJ databases">
        <title>High-quality chromosome-scale genome assembly of Pensacola bahiagrass (Paspalum notatum Flugge var. saurae).</title>
        <authorList>
            <person name="Vega J.M."/>
            <person name="Podio M."/>
            <person name="Orjuela J."/>
            <person name="Siena L.A."/>
            <person name="Pessino S.C."/>
            <person name="Combes M.C."/>
            <person name="Mariac C."/>
            <person name="Albertini E."/>
            <person name="Pupilli F."/>
            <person name="Ortiz J.P.A."/>
            <person name="Leblanc O."/>
        </authorList>
    </citation>
    <scope>NUCLEOTIDE SEQUENCE [LARGE SCALE GENOMIC DNA]</scope>
    <source>
        <strain evidence="2">R1</strain>
        <tissue evidence="2">Leaf</tissue>
    </source>
</reference>
<feature type="region of interest" description="Disordered" evidence="1">
    <location>
        <begin position="1"/>
        <end position="46"/>
    </location>
</feature>
<proteinExistence type="predicted"/>
<protein>
    <submittedName>
        <fullName evidence="2">Uncharacterized protein</fullName>
    </submittedName>
</protein>